<dbReference type="EMBL" id="PQFF01000057">
    <property type="protein sequence ID" value="RHZ85759.1"/>
    <property type="molecule type" value="Genomic_DNA"/>
</dbReference>
<keyword evidence="3" id="KW-1185">Reference proteome</keyword>
<feature type="region of interest" description="Disordered" evidence="1">
    <location>
        <begin position="38"/>
        <end position="59"/>
    </location>
</feature>
<feature type="compositionally biased region" description="Acidic residues" evidence="1">
    <location>
        <begin position="38"/>
        <end position="51"/>
    </location>
</feature>
<gene>
    <name evidence="2" type="ORF">Glove_60g140</name>
</gene>
<accession>A0A397JBP4</accession>
<protein>
    <submittedName>
        <fullName evidence="2">Uncharacterized protein</fullName>
    </submittedName>
</protein>
<comment type="caution">
    <text evidence="2">The sequence shown here is derived from an EMBL/GenBank/DDBJ whole genome shotgun (WGS) entry which is preliminary data.</text>
</comment>
<evidence type="ECO:0000313" key="2">
    <source>
        <dbReference type="EMBL" id="RHZ85759.1"/>
    </source>
</evidence>
<sequence>MIVLQPLQPLQTLQPYYSYKITSLFVITITRFMLKDDDDGDDDDDDDDGDDADNKNDENIPVIKSSCSSIIMLIQLRDLKPDFQAEFTKFHCDPKDQILRILSQILQIIILLPIYYLQIIRPKEFKVYTTTSTKIAIKQQQQQTWLLILGSSFAHFNEVALKKFDNFVNFNDVLNEMAIHLKTNSSAYKDYKDSIEFYGITQNSETYSLQYAKGGIFKN</sequence>
<proteinExistence type="predicted"/>
<name>A0A397JBP4_9GLOM</name>
<organism evidence="2 3">
    <name type="scientific">Diversispora epigaea</name>
    <dbReference type="NCBI Taxonomy" id="1348612"/>
    <lineage>
        <taxon>Eukaryota</taxon>
        <taxon>Fungi</taxon>
        <taxon>Fungi incertae sedis</taxon>
        <taxon>Mucoromycota</taxon>
        <taxon>Glomeromycotina</taxon>
        <taxon>Glomeromycetes</taxon>
        <taxon>Diversisporales</taxon>
        <taxon>Diversisporaceae</taxon>
        <taxon>Diversispora</taxon>
    </lineage>
</organism>
<reference evidence="2 3" key="1">
    <citation type="submission" date="2018-08" db="EMBL/GenBank/DDBJ databases">
        <title>Genome and evolution of the arbuscular mycorrhizal fungus Diversispora epigaea (formerly Glomus versiforme) and its bacterial endosymbionts.</title>
        <authorList>
            <person name="Sun X."/>
            <person name="Fei Z."/>
            <person name="Harrison M."/>
        </authorList>
    </citation>
    <scope>NUCLEOTIDE SEQUENCE [LARGE SCALE GENOMIC DNA]</scope>
    <source>
        <strain evidence="2 3">IT104</strain>
    </source>
</reference>
<dbReference type="AlphaFoldDB" id="A0A397JBP4"/>
<dbReference type="Proteomes" id="UP000266861">
    <property type="component" value="Unassembled WGS sequence"/>
</dbReference>
<evidence type="ECO:0000256" key="1">
    <source>
        <dbReference type="SAM" id="MobiDB-lite"/>
    </source>
</evidence>
<evidence type="ECO:0000313" key="3">
    <source>
        <dbReference type="Proteomes" id="UP000266861"/>
    </source>
</evidence>